<comment type="caution">
    <text evidence="2">The sequence shown here is derived from an EMBL/GenBank/DDBJ whole genome shotgun (WGS) entry which is preliminary data.</text>
</comment>
<evidence type="ECO:0000313" key="2">
    <source>
        <dbReference type="EMBL" id="CAI0376172.1"/>
    </source>
</evidence>
<keyword evidence="1" id="KW-1133">Transmembrane helix</keyword>
<organism evidence="2 3">
    <name type="scientific">Linum tenue</name>
    <dbReference type="NCBI Taxonomy" id="586396"/>
    <lineage>
        <taxon>Eukaryota</taxon>
        <taxon>Viridiplantae</taxon>
        <taxon>Streptophyta</taxon>
        <taxon>Embryophyta</taxon>
        <taxon>Tracheophyta</taxon>
        <taxon>Spermatophyta</taxon>
        <taxon>Magnoliopsida</taxon>
        <taxon>eudicotyledons</taxon>
        <taxon>Gunneridae</taxon>
        <taxon>Pentapetalae</taxon>
        <taxon>rosids</taxon>
        <taxon>fabids</taxon>
        <taxon>Malpighiales</taxon>
        <taxon>Linaceae</taxon>
        <taxon>Linum</taxon>
    </lineage>
</organism>
<proteinExistence type="predicted"/>
<dbReference type="EMBL" id="CAMGYJ010000002">
    <property type="protein sequence ID" value="CAI0376172.1"/>
    <property type="molecule type" value="Genomic_DNA"/>
</dbReference>
<keyword evidence="1" id="KW-0812">Transmembrane</keyword>
<name>A0AAV0GT69_9ROSI</name>
<reference evidence="2" key="1">
    <citation type="submission" date="2022-08" db="EMBL/GenBank/DDBJ databases">
        <authorList>
            <person name="Gutierrez-Valencia J."/>
        </authorList>
    </citation>
    <scope>NUCLEOTIDE SEQUENCE</scope>
</reference>
<keyword evidence="1" id="KW-0472">Membrane</keyword>
<dbReference type="Proteomes" id="UP001154282">
    <property type="component" value="Unassembled WGS sequence"/>
</dbReference>
<feature type="transmembrane region" description="Helical" evidence="1">
    <location>
        <begin position="6"/>
        <end position="26"/>
    </location>
</feature>
<keyword evidence="3" id="KW-1185">Reference proteome</keyword>
<evidence type="ECO:0000256" key="1">
    <source>
        <dbReference type="SAM" id="Phobius"/>
    </source>
</evidence>
<accession>A0AAV0GT69</accession>
<sequence length="50" mass="6001">MLNLLSFLFIFKYYDPFFIFIFIFVFRRWRDSASANLSTLKAKILGKAET</sequence>
<evidence type="ECO:0008006" key="4">
    <source>
        <dbReference type="Google" id="ProtNLM"/>
    </source>
</evidence>
<dbReference type="AlphaFoldDB" id="A0AAV0GT69"/>
<gene>
    <name evidence="2" type="ORF">LITE_LOCUS890</name>
</gene>
<protein>
    <recommendedName>
        <fullName evidence="4">ATP synthase F0 subunit 8</fullName>
    </recommendedName>
</protein>
<evidence type="ECO:0000313" key="3">
    <source>
        <dbReference type="Proteomes" id="UP001154282"/>
    </source>
</evidence>